<dbReference type="GO" id="GO:0019825">
    <property type="term" value="F:oxygen binding"/>
    <property type="evidence" value="ECO:0007669"/>
    <property type="project" value="InterPro"/>
</dbReference>
<keyword evidence="7" id="KW-1185">Reference proteome</keyword>
<evidence type="ECO:0000256" key="4">
    <source>
        <dbReference type="ARBA" id="ARBA00023004"/>
    </source>
</evidence>
<dbReference type="InParanoid" id="I7MAH8"/>
<evidence type="ECO:0000256" key="3">
    <source>
        <dbReference type="ARBA" id="ARBA00022723"/>
    </source>
</evidence>
<keyword evidence="3" id="KW-0479">Metal-binding</keyword>
<dbReference type="RefSeq" id="XP_001024865.2">
    <property type="nucleotide sequence ID" value="XM_001024865.2"/>
</dbReference>
<sequence length="204" mass="24382">MLINQLKFVNKFMIKSKQLNQTLSYTFWFNKNVGTGNTLFERAGGKSVVEKSMRDFKMMMRENPELEHYFIWKDEKKYVPGSQAYAVNSLGGPFPYAGRNLRVSHRALKITNHYFDLAMECMEKAFMKNGVDQQTARDIVKHFEEYRAEITNKYINPKKDEEMFEKYYNSDWQKSLERENQQQQPQHDDVQHTKDYQDSNQKKE</sequence>
<dbReference type="SUPFAM" id="SSF46458">
    <property type="entry name" value="Globin-like"/>
    <property type="match status" value="1"/>
</dbReference>
<dbReference type="InterPro" id="IPR009050">
    <property type="entry name" value="Globin-like_sf"/>
</dbReference>
<keyword evidence="1" id="KW-0813">Transport</keyword>
<dbReference type="EMBL" id="GG662443">
    <property type="protein sequence ID" value="EAS04620.2"/>
    <property type="molecule type" value="Genomic_DNA"/>
</dbReference>
<dbReference type="Pfam" id="PF01152">
    <property type="entry name" value="Bac_globin"/>
    <property type="match status" value="1"/>
</dbReference>
<dbReference type="GO" id="GO:0046872">
    <property type="term" value="F:metal ion binding"/>
    <property type="evidence" value="ECO:0007669"/>
    <property type="project" value="UniProtKB-KW"/>
</dbReference>
<dbReference type="AlphaFoldDB" id="I7MAH8"/>
<dbReference type="InterPro" id="IPR001486">
    <property type="entry name" value="Hemoglobin_trunc"/>
</dbReference>
<evidence type="ECO:0000256" key="5">
    <source>
        <dbReference type="SAM" id="MobiDB-lite"/>
    </source>
</evidence>
<reference evidence="7" key="1">
    <citation type="journal article" date="2006" name="PLoS Biol.">
        <title>Macronuclear genome sequence of the ciliate Tetrahymena thermophila, a model eukaryote.</title>
        <authorList>
            <person name="Eisen J.A."/>
            <person name="Coyne R.S."/>
            <person name="Wu M."/>
            <person name="Wu D."/>
            <person name="Thiagarajan M."/>
            <person name="Wortman J.R."/>
            <person name="Badger J.H."/>
            <person name="Ren Q."/>
            <person name="Amedeo P."/>
            <person name="Jones K.M."/>
            <person name="Tallon L.J."/>
            <person name="Delcher A.L."/>
            <person name="Salzberg S.L."/>
            <person name="Silva J.C."/>
            <person name="Haas B.J."/>
            <person name="Majoros W.H."/>
            <person name="Farzad M."/>
            <person name="Carlton J.M."/>
            <person name="Smith R.K. Jr."/>
            <person name="Garg J."/>
            <person name="Pearlman R.E."/>
            <person name="Karrer K.M."/>
            <person name="Sun L."/>
            <person name="Manning G."/>
            <person name="Elde N.C."/>
            <person name="Turkewitz A.P."/>
            <person name="Asai D.J."/>
            <person name="Wilkes D.E."/>
            <person name="Wang Y."/>
            <person name="Cai H."/>
            <person name="Collins K."/>
            <person name="Stewart B.A."/>
            <person name="Lee S.R."/>
            <person name="Wilamowska K."/>
            <person name="Weinberg Z."/>
            <person name="Ruzzo W.L."/>
            <person name="Wloga D."/>
            <person name="Gaertig J."/>
            <person name="Frankel J."/>
            <person name="Tsao C.-C."/>
            <person name="Gorovsky M.A."/>
            <person name="Keeling P.J."/>
            <person name="Waller R.F."/>
            <person name="Patron N.J."/>
            <person name="Cherry J.M."/>
            <person name="Stover N.A."/>
            <person name="Krieger C.J."/>
            <person name="del Toro C."/>
            <person name="Ryder H.F."/>
            <person name="Williamson S.C."/>
            <person name="Barbeau R.A."/>
            <person name="Hamilton E.P."/>
            <person name="Orias E."/>
        </authorList>
    </citation>
    <scope>NUCLEOTIDE SEQUENCE [LARGE SCALE GENOMIC DNA]</scope>
    <source>
        <strain evidence="7">SB210</strain>
    </source>
</reference>
<evidence type="ECO:0000256" key="1">
    <source>
        <dbReference type="ARBA" id="ARBA00022448"/>
    </source>
</evidence>
<organism evidence="6 7">
    <name type="scientific">Tetrahymena thermophila (strain SB210)</name>
    <dbReference type="NCBI Taxonomy" id="312017"/>
    <lineage>
        <taxon>Eukaryota</taxon>
        <taxon>Sar</taxon>
        <taxon>Alveolata</taxon>
        <taxon>Ciliophora</taxon>
        <taxon>Intramacronucleata</taxon>
        <taxon>Oligohymenophorea</taxon>
        <taxon>Hymenostomatida</taxon>
        <taxon>Tetrahymenina</taxon>
        <taxon>Tetrahymenidae</taxon>
        <taxon>Tetrahymena</taxon>
    </lineage>
</organism>
<dbReference type="GO" id="GO:0020037">
    <property type="term" value="F:heme binding"/>
    <property type="evidence" value="ECO:0007669"/>
    <property type="project" value="InterPro"/>
</dbReference>
<evidence type="ECO:0000313" key="6">
    <source>
        <dbReference type="EMBL" id="EAS04620.2"/>
    </source>
</evidence>
<evidence type="ECO:0000313" key="7">
    <source>
        <dbReference type="Proteomes" id="UP000009168"/>
    </source>
</evidence>
<protein>
    <submittedName>
        <fullName evidence="6">Protozoan/cyanobacterial globin family protein</fullName>
    </submittedName>
</protein>
<proteinExistence type="predicted"/>
<dbReference type="KEGG" id="tet:TTHERM_00239410"/>
<feature type="region of interest" description="Disordered" evidence="5">
    <location>
        <begin position="174"/>
        <end position="204"/>
    </location>
</feature>
<dbReference type="STRING" id="312017.I7MAH8"/>
<dbReference type="InterPro" id="IPR012292">
    <property type="entry name" value="Globin/Proto"/>
</dbReference>
<name>I7MAH8_TETTS</name>
<dbReference type="GeneID" id="7828320"/>
<gene>
    <name evidence="6" type="ORF">TTHERM_00239410</name>
</gene>
<keyword evidence="2" id="KW-0349">Heme</keyword>
<evidence type="ECO:0000256" key="2">
    <source>
        <dbReference type="ARBA" id="ARBA00022617"/>
    </source>
</evidence>
<dbReference type="Proteomes" id="UP000009168">
    <property type="component" value="Unassembled WGS sequence"/>
</dbReference>
<dbReference type="OrthoDB" id="2155372at2759"/>
<dbReference type="Gene3D" id="1.10.490.10">
    <property type="entry name" value="Globins"/>
    <property type="match status" value="1"/>
</dbReference>
<accession>I7MAH8</accession>
<keyword evidence="4" id="KW-0408">Iron</keyword>